<sequence>MKKNALLSKLACAIVCLSPLVMTGCESMGEFFGEPNYNHQTYPHTTTSQHHAGAQSSSGSSASRAVTTTNKVTRSTSTSGVPVEAPSVHTGATSVPGTAPTVNSSGVSTTNSAVKSTSTSTTVKVPAAPSSGPTMIPPTVAQ</sequence>
<evidence type="ECO:0000256" key="1">
    <source>
        <dbReference type="SAM" id="MobiDB-lite"/>
    </source>
</evidence>
<name>A0A078KSW2_9GAMM</name>
<evidence type="ECO:0000313" key="4">
    <source>
        <dbReference type="Proteomes" id="UP000044071"/>
    </source>
</evidence>
<evidence type="ECO:0000256" key="2">
    <source>
        <dbReference type="SAM" id="SignalP"/>
    </source>
</evidence>
<dbReference type="eggNOG" id="ENOG5031F35">
    <property type="taxonomic scope" value="Bacteria"/>
</dbReference>
<dbReference type="RefSeq" id="WP_043872652.1">
    <property type="nucleotide sequence ID" value="NZ_CCVW01000001.1"/>
</dbReference>
<feature type="signal peptide" evidence="2">
    <location>
        <begin position="1"/>
        <end position="23"/>
    </location>
</feature>
<dbReference type="STRING" id="1034943.BN59_00301"/>
<dbReference type="AlphaFoldDB" id="A0A078KSW2"/>
<dbReference type="EMBL" id="CCSB01000001">
    <property type="protein sequence ID" value="CDZ76037.1"/>
    <property type="molecule type" value="Genomic_DNA"/>
</dbReference>
<accession>A0A078KSW2</accession>
<evidence type="ECO:0000313" key="3">
    <source>
        <dbReference type="EMBL" id="CDZ76037.1"/>
    </source>
</evidence>
<evidence type="ECO:0008006" key="5">
    <source>
        <dbReference type="Google" id="ProtNLM"/>
    </source>
</evidence>
<proteinExistence type="predicted"/>
<reference evidence="3 4" key="1">
    <citation type="submission" date="2014-06" db="EMBL/GenBank/DDBJ databases">
        <authorList>
            <person name="Urmite Genomes Urmite Genomes"/>
        </authorList>
    </citation>
    <scope>NUCLEOTIDE SEQUENCE [LARGE SCALE GENOMIC DNA]</scope>
</reference>
<feature type="compositionally biased region" description="Low complexity" evidence="1">
    <location>
        <begin position="48"/>
        <end position="79"/>
    </location>
</feature>
<gene>
    <name evidence="3" type="ORF">BN59_00301</name>
</gene>
<keyword evidence="2" id="KW-0732">Signal</keyword>
<dbReference type="Proteomes" id="UP000044071">
    <property type="component" value="Unassembled WGS sequence"/>
</dbReference>
<feature type="chain" id="PRO_5009743995" description="Lipoprotein" evidence="2">
    <location>
        <begin position="24"/>
        <end position="142"/>
    </location>
</feature>
<feature type="compositionally biased region" description="Low complexity" evidence="1">
    <location>
        <begin position="101"/>
        <end position="125"/>
    </location>
</feature>
<feature type="region of interest" description="Disordered" evidence="1">
    <location>
        <begin position="41"/>
        <end position="142"/>
    </location>
</feature>
<organism evidence="3 4">
    <name type="scientific">Legionella massiliensis</name>
    <dbReference type="NCBI Taxonomy" id="1034943"/>
    <lineage>
        <taxon>Bacteria</taxon>
        <taxon>Pseudomonadati</taxon>
        <taxon>Pseudomonadota</taxon>
        <taxon>Gammaproteobacteria</taxon>
        <taxon>Legionellales</taxon>
        <taxon>Legionellaceae</taxon>
        <taxon>Legionella</taxon>
    </lineage>
</organism>
<dbReference type="PROSITE" id="PS51257">
    <property type="entry name" value="PROKAR_LIPOPROTEIN"/>
    <property type="match status" value="1"/>
</dbReference>
<keyword evidence="4" id="KW-1185">Reference proteome</keyword>
<dbReference type="OrthoDB" id="10017652at2"/>
<protein>
    <recommendedName>
        <fullName evidence="5">Lipoprotein</fullName>
    </recommendedName>
</protein>